<evidence type="ECO:0000256" key="4">
    <source>
        <dbReference type="ARBA" id="ARBA00022964"/>
    </source>
</evidence>
<feature type="compositionally biased region" description="Basic and acidic residues" evidence="7">
    <location>
        <begin position="434"/>
        <end position="467"/>
    </location>
</feature>
<feature type="compositionally biased region" description="Basic residues" evidence="7">
    <location>
        <begin position="468"/>
        <end position="477"/>
    </location>
</feature>
<dbReference type="PANTHER" id="PTHR32074:SF2">
    <property type="entry name" value="RNA DEMETHYLASE ALKBH5"/>
    <property type="match status" value="1"/>
</dbReference>
<dbReference type="GO" id="GO:0006406">
    <property type="term" value="P:mRNA export from nucleus"/>
    <property type="evidence" value="ECO:0007669"/>
    <property type="project" value="TreeGrafter"/>
</dbReference>
<dbReference type="InterPro" id="IPR037151">
    <property type="entry name" value="AlkB-like_sf"/>
</dbReference>
<feature type="compositionally biased region" description="Polar residues" evidence="7">
    <location>
        <begin position="535"/>
        <end position="545"/>
    </location>
</feature>
<evidence type="ECO:0000256" key="7">
    <source>
        <dbReference type="SAM" id="MobiDB-lite"/>
    </source>
</evidence>
<evidence type="ECO:0000256" key="5">
    <source>
        <dbReference type="ARBA" id="ARBA00023002"/>
    </source>
</evidence>
<dbReference type="GO" id="GO:0032259">
    <property type="term" value="P:methylation"/>
    <property type="evidence" value="ECO:0007669"/>
    <property type="project" value="UniProtKB-KW"/>
</dbReference>
<dbReference type="AlphaFoldDB" id="A0A0K2TZF9"/>
<proteinExistence type="inferred from homology"/>
<evidence type="ECO:0000256" key="6">
    <source>
        <dbReference type="ARBA" id="ARBA00023004"/>
    </source>
</evidence>
<comment type="similarity">
    <text evidence="2">Belongs to the alkB family.</text>
</comment>
<evidence type="ECO:0000256" key="1">
    <source>
        <dbReference type="ARBA" id="ARBA00001954"/>
    </source>
</evidence>
<dbReference type="Gene3D" id="2.60.120.590">
    <property type="entry name" value="Alpha-ketoglutarate-dependent dioxygenase AlkB-like"/>
    <property type="match status" value="1"/>
</dbReference>
<dbReference type="OrthoDB" id="271595at2759"/>
<keyword evidence="3" id="KW-0479">Metal-binding</keyword>
<feature type="compositionally biased region" description="Low complexity" evidence="7">
    <location>
        <begin position="263"/>
        <end position="305"/>
    </location>
</feature>
<evidence type="ECO:0000256" key="2">
    <source>
        <dbReference type="ARBA" id="ARBA00007879"/>
    </source>
</evidence>
<dbReference type="GO" id="GO:0005634">
    <property type="term" value="C:nucleus"/>
    <property type="evidence" value="ECO:0007669"/>
    <property type="project" value="TreeGrafter"/>
</dbReference>
<dbReference type="GO" id="GO:0006397">
    <property type="term" value="P:mRNA processing"/>
    <property type="evidence" value="ECO:0007669"/>
    <property type="project" value="InterPro"/>
</dbReference>
<feature type="compositionally biased region" description="Low complexity" evidence="7">
    <location>
        <begin position="8"/>
        <end position="17"/>
    </location>
</feature>
<feature type="region of interest" description="Disordered" evidence="7">
    <location>
        <begin position="1"/>
        <end position="32"/>
    </location>
</feature>
<evidence type="ECO:0000313" key="8">
    <source>
        <dbReference type="EMBL" id="CDW31389.1"/>
    </source>
</evidence>
<feature type="compositionally biased region" description="Basic residues" evidence="7">
    <location>
        <begin position="485"/>
        <end position="494"/>
    </location>
</feature>
<comment type="cofactor">
    <cofactor evidence="1">
        <name>Fe(2+)</name>
        <dbReference type="ChEBI" id="CHEBI:29033"/>
    </cofactor>
</comment>
<keyword evidence="5" id="KW-0560">Oxidoreductase</keyword>
<feature type="compositionally biased region" description="Basic and acidic residues" evidence="7">
    <location>
        <begin position="358"/>
        <end position="404"/>
    </location>
</feature>
<accession>A0A0K2TZF9</accession>
<feature type="region of interest" description="Disordered" evidence="7">
    <location>
        <begin position="424"/>
        <end position="565"/>
    </location>
</feature>
<feature type="region of interest" description="Disordered" evidence="7">
    <location>
        <begin position="251"/>
        <end position="404"/>
    </location>
</feature>
<feature type="compositionally biased region" description="Polar residues" evidence="7">
    <location>
        <begin position="556"/>
        <end position="565"/>
    </location>
</feature>
<protein>
    <submittedName>
        <fullName evidence="8">RNA demethylase ALKBH5like [Aplysia californica]</fullName>
    </submittedName>
</protein>
<organism evidence="8">
    <name type="scientific">Lepeophtheirus salmonis</name>
    <name type="common">Salmon louse</name>
    <name type="synonym">Caligus salmonis</name>
    <dbReference type="NCBI Taxonomy" id="72036"/>
    <lineage>
        <taxon>Eukaryota</taxon>
        <taxon>Metazoa</taxon>
        <taxon>Ecdysozoa</taxon>
        <taxon>Arthropoda</taxon>
        <taxon>Crustacea</taxon>
        <taxon>Multicrustacea</taxon>
        <taxon>Hexanauplia</taxon>
        <taxon>Copepoda</taxon>
        <taxon>Siphonostomatoida</taxon>
        <taxon>Caligidae</taxon>
        <taxon>Lepeophtheirus</taxon>
    </lineage>
</organism>
<feature type="compositionally biased region" description="Basic and acidic residues" evidence="7">
    <location>
        <begin position="23"/>
        <end position="32"/>
    </location>
</feature>
<sequence>MRRRRYRSGYSSEDSSSPHPNRRRDGSEDRIREKVRAGVKTHKLYDGDACRRIENEIEKVVLKAERGDYKPCTVDRSPLRIKYFFGEGYVYGNQMERRGPGNERLYPKGEVDPIPSWIHDYIERPMVKAGIIREGFVNSAVINIYLPGGCIVSHIDPPQIFDRPIVTASFLSESALSFGCRFNFRPMRISHPILRVPIGRGTVLSMEGFAADGITHCIRPEDVRHRRAVVILRHVPESAPRLTHSELLRMRRNGALPNHSINRSSSRSTRSRSFSGSSSYSSSGSSSSSDSSSSNSSDDSSSRSPSPKRKRGKKEASSSSARRKRRSKSSSSSSSDSSDTDSSHDRSRKSKSSKGVYVRRDTKNKTPKNDSLKRSRSDRDISPSSKEKAELRRLSARPDDDEEIKKQLEEYNKVLDEIESLEKNLVIDGTSAKMGDKKKPLEDNGKHTTDKKKVVRKEGKREREKRLRQQLKARLRRDRILKEKLRLKRERKKLLSPTKSTSNNESASSKPPRKRVSSSSSSYSVLSDISLPDYISNQNCEPNAQSKEKTVLRSKNVPTTITISD</sequence>
<dbReference type="PANTHER" id="PTHR32074">
    <property type="entry name" value="RNA DEMETHYLASE ALKBH5"/>
    <property type="match status" value="1"/>
</dbReference>
<dbReference type="InterPro" id="IPR032860">
    <property type="entry name" value="ALKBH5"/>
</dbReference>
<dbReference type="GO" id="GO:0035515">
    <property type="term" value="F:oxidative RNA demethylase activity"/>
    <property type="evidence" value="ECO:0007669"/>
    <property type="project" value="InterPro"/>
</dbReference>
<dbReference type="GO" id="GO:0046872">
    <property type="term" value="F:metal ion binding"/>
    <property type="evidence" value="ECO:0007669"/>
    <property type="project" value="UniProtKB-KW"/>
</dbReference>
<dbReference type="GO" id="GO:0008168">
    <property type="term" value="F:methyltransferase activity"/>
    <property type="evidence" value="ECO:0007669"/>
    <property type="project" value="UniProtKB-KW"/>
</dbReference>
<evidence type="ECO:0000256" key="3">
    <source>
        <dbReference type="ARBA" id="ARBA00022723"/>
    </source>
</evidence>
<feature type="compositionally biased region" description="Low complexity" evidence="7">
    <location>
        <begin position="517"/>
        <end position="531"/>
    </location>
</feature>
<keyword evidence="8" id="KW-0808">Transferase</keyword>
<keyword evidence="8" id="KW-0489">Methyltransferase</keyword>
<name>A0A0K2TZF9_LEPSM</name>
<dbReference type="SUPFAM" id="SSF51197">
    <property type="entry name" value="Clavaminate synthase-like"/>
    <property type="match status" value="1"/>
</dbReference>
<keyword evidence="4" id="KW-0223">Dioxygenase</keyword>
<dbReference type="EMBL" id="HACA01014028">
    <property type="protein sequence ID" value="CDW31389.1"/>
    <property type="molecule type" value="Transcribed_RNA"/>
</dbReference>
<keyword evidence="6" id="KW-0408">Iron</keyword>
<reference evidence="8" key="1">
    <citation type="submission" date="2014-05" db="EMBL/GenBank/DDBJ databases">
        <authorList>
            <person name="Chronopoulou M."/>
        </authorList>
    </citation>
    <scope>NUCLEOTIDE SEQUENCE</scope>
    <source>
        <tissue evidence="8">Whole organism</tissue>
    </source>
</reference>